<dbReference type="SUPFAM" id="SSF48065">
    <property type="entry name" value="DBL homology domain (DH-domain)"/>
    <property type="match status" value="1"/>
</dbReference>
<dbReference type="WormBase" id="CBG05206">
    <property type="protein sequence ID" value="CBP48109"/>
    <property type="gene ID" value="WBGene00027718"/>
    <property type="gene designation" value="Cbr-osg-1"/>
</dbReference>
<dbReference type="InterPro" id="IPR000219">
    <property type="entry name" value="DH_dom"/>
</dbReference>
<sequence length="647" mass="72354">MGAFALLTATSWRSISANLRSDKNTIKMIVQKWKLIEPKTRCCRDHPNKLDLDALLISPIQRVPRYELIVKQMLKHTPVEHEDRERLQRAQRHIHCLAVAINQHKDGSEQMEQRLREIEAIVDGLDDLVTKERTLLRHDIITLKGTDRERCIFMLSDLLLVTSVKKKAKVMYNKLTSQSMDFLESNRFKLLFKVALEDVQISKDTLSQLETVERKLESSREDDRVLKKMSQLCSLLKCEKKLCTATVVPGKRVDNTPFLWVCASDKFSGQVAVMALDSGEITIESCSAIGNAAVTAMCTVPPPMKPRKRKIKSQKSLEQMQNETIMDINSSGSDSESSSDEGASTAGQTTVWIGNDDGEVFVVNSTERVRSRTRDRLARLRNSITSICAANGNVLVATSYSNQVQLLLFRPGSDGNWDLDNPQTVGHVCQAPITNMQQIGRRVIIASGNSLHSYFIDTGKFQPPVEILPSSDVITLMNVTGQYVFLCGRKSTEIFVFDVFELSVLNNFNIASFVRSQLLGREHILREHKMGCLRVSCLTVARHNLWIGTSAGFVLSTSVQSAKSNPTPDLRVCEIGHSGPCRILLPIQTPTHFNHSSRKQKRSSLNVPSQQSSQQLLVSCGEGLDDGTATQDPSTDSINHLIFWKCS</sequence>
<evidence type="ECO:0000313" key="7">
    <source>
        <dbReference type="WormBase" id="CBG05206"/>
    </source>
</evidence>
<feature type="domain" description="DH" evidence="4">
    <location>
        <begin position="48"/>
        <end position="104"/>
    </location>
</feature>
<dbReference type="SUPFAM" id="SSF50998">
    <property type="entry name" value="Quinoprotein alcohol dehydrogenase-like"/>
    <property type="match status" value="1"/>
</dbReference>
<keyword evidence="2" id="KW-0175">Coiled coil</keyword>
<dbReference type="PANTHER" id="PTHR12877:SF15">
    <property type="entry name" value="RHO GUANINE NUCLEOTIDE EXCHANGE FACTOR 17"/>
    <property type="match status" value="1"/>
</dbReference>
<gene>
    <name evidence="7" type="primary">osg-1</name>
    <name evidence="7" type="synonym">osg-1.2</name>
    <name evidence="5 7" type="ORF">CBG05206</name>
    <name evidence="5" type="ORF">CBG_05206</name>
</gene>
<dbReference type="InterPro" id="IPR001331">
    <property type="entry name" value="GDS_CDC24_CS"/>
</dbReference>
<dbReference type="InterPro" id="IPR011047">
    <property type="entry name" value="Quinoprotein_ADH-like_sf"/>
</dbReference>
<dbReference type="GO" id="GO:0035556">
    <property type="term" value="P:intracellular signal transduction"/>
    <property type="evidence" value="ECO:0007669"/>
    <property type="project" value="InterPro"/>
</dbReference>
<proteinExistence type="predicted"/>
<feature type="region of interest" description="Disordered" evidence="3">
    <location>
        <begin position="328"/>
        <end position="350"/>
    </location>
</feature>
<dbReference type="GO" id="GO:0005085">
    <property type="term" value="F:guanyl-nucleotide exchange factor activity"/>
    <property type="evidence" value="ECO:0007669"/>
    <property type="project" value="UniProtKB-KW"/>
</dbReference>
<dbReference type="OMA" id="METDNSM"/>
<dbReference type="PANTHER" id="PTHR12877">
    <property type="entry name" value="RHO GUANINE NUCLEOTIDE EXCHANGE FACTOR"/>
    <property type="match status" value="1"/>
</dbReference>
<dbReference type="EMBL" id="HE601113">
    <property type="protein sequence ID" value="CAP25748.1"/>
    <property type="molecule type" value="Genomic_DNA"/>
</dbReference>
<evidence type="ECO:0000313" key="5">
    <source>
        <dbReference type="EMBL" id="CAP25748.1"/>
    </source>
</evidence>
<evidence type="ECO:0000256" key="3">
    <source>
        <dbReference type="SAM" id="MobiDB-lite"/>
    </source>
</evidence>
<reference evidence="5 6" key="2">
    <citation type="journal article" date="2011" name="PLoS Genet.">
        <title>Caenorhabditis briggsae recombinant inbred line genotypes reveal inter-strain incompatibility and the evolution of recombination.</title>
        <authorList>
            <person name="Ross J.A."/>
            <person name="Koboldt D.C."/>
            <person name="Staisch J.E."/>
            <person name="Chamberlin H.M."/>
            <person name="Gupta B.P."/>
            <person name="Miller R.D."/>
            <person name="Baird S.E."/>
            <person name="Haag E.S."/>
        </authorList>
    </citation>
    <scope>NUCLEOTIDE SEQUENCE [LARGE SCALE GENOMIC DNA]</scope>
    <source>
        <strain evidence="5 6">AF16</strain>
    </source>
</reference>
<keyword evidence="6" id="KW-1185">Reference proteome</keyword>
<evidence type="ECO:0000256" key="2">
    <source>
        <dbReference type="SAM" id="Coils"/>
    </source>
</evidence>
<evidence type="ECO:0000313" key="6">
    <source>
        <dbReference type="Proteomes" id="UP000008549"/>
    </source>
</evidence>
<dbReference type="Pfam" id="PF00621">
    <property type="entry name" value="RhoGEF"/>
    <property type="match status" value="1"/>
</dbReference>
<dbReference type="RefSeq" id="XP_002641291.1">
    <property type="nucleotide sequence ID" value="XM_002641245.1"/>
</dbReference>
<dbReference type="Pfam" id="PF19056">
    <property type="entry name" value="WD40_2"/>
    <property type="match status" value="1"/>
</dbReference>
<evidence type="ECO:0000256" key="1">
    <source>
        <dbReference type="ARBA" id="ARBA00022658"/>
    </source>
</evidence>
<dbReference type="CTD" id="8583284"/>
<dbReference type="KEGG" id="cbr:CBG_05206"/>
<accession>A8WZD8</accession>
<dbReference type="HOGENOM" id="CLU_423496_0_0_1"/>
<dbReference type="STRING" id="6238.A8WZD8"/>
<dbReference type="PROSITE" id="PS50010">
    <property type="entry name" value="DH_2"/>
    <property type="match status" value="1"/>
</dbReference>
<dbReference type="Gene3D" id="1.20.900.10">
    <property type="entry name" value="Dbl homology (DH) domain"/>
    <property type="match status" value="1"/>
</dbReference>
<keyword evidence="1" id="KW-0344">Guanine-nucleotide releasing factor</keyword>
<dbReference type="Pfam" id="PF19057">
    <property type="entry name" value="PH_19"/>
    <property type="match status" value="1"/>
</dbReference>
<dbReference type="PROSITE" id="PS00741">
    <property type="entry name" value="DH_1"/>
    <property type="match status" value="1"/>
</dbReference>
<feature type="compositionally biased region" description="Low complexity" evidence="3">
    <location>
        <begin position="330"/>
        <end position="342"/>
    </location>
</feature>
<name>A8WZD8_CAEBR</name>
<dbReference type="GeneID" id="8583284"/>
<dbReference type="AlphaFoldDB" id="A8WZD8"/>
<protein>
    <submittedName>
        <fullName evidence="5">Protein CBG05206</fullName>
    </submittedName>
</protein>
<evidence type="ECO:0000259" key="4">
    <source>
        <dbReference type="PROSITE" id="PS50010"/>
    </source>
</evidence>
<dbReference type="eggNOG" id="KOG3522">
    <property type="taxonomic scope" value="Eukaryota"/>
</dbReference>
<dbReference type="InParanoid" id="A8WZD8"/>
<reference evidence="5 6" key="1">
    <citation type="journal article" date="2003" name="PLoS Biol.">
        <title>The genome sequence of Caenorhabditis briggsae: a platform for comparative genomics.</title>
        <authorList>
            <person name="Stein L.D."/>
            <person name="Bao Z."/>
            <person name="Blasiar D."/>
            <person name="Blumenthal T."/>
            <person name="Brent M.R."/>
            <person name="Chen N."/>
            <person name="Chinwalla A."/>
            <person name="Clarke L."/>
            <person name="Clee C."/>
            <person name="Coghlan A."/>
            <person name="Coulson A."/>
            <person name="D'Eustachio P."/>
            <person name="Fitch D.H."/>
            <person name="Fulton L.A."/>
            <person name="Fulton R.E."/>
            <person name="Griffiths-Jones S."/>
            <person name="Harris T.W."/>
            <person name="Hillier L.W."/>
            <person name="Kamath R."/>
            <person name="Kuwabara P.E."/>
            <person name="Mardis E.R."/>
            <person name="Marra M.A."/>
            <person name="Miner T.L."/>
            <person name="Minx P."/>
            <person name="Mullikin J.C."/>
            <person name="Plumb R.W."/>
            <person name="Rogers J."/>
            <person name="Schein J.E."/>
            <person name="Sohrmann M."/>
            <person name="Spieth J."/>
            <person name="Stajich J.E."/>
            <person name="Wei C."/>
            <person name="Willey D."/>
            <person name="Wilson R.K."/>
            <person name="Durbin R."/>
            <person name="Waterston R.H."/>
        </authorList>
    </citation>
    <scope>NUCLEOTIDE SEQUENCE [LARGE SCALE GENOMIC DNA]</scope>
    <source>
        <strain evidence="5 6">AF16</strain>
    </source>
</reference>
<organism evidence="5 6">
    <name type="scientific">Caenorhabditis briggsae</name>
    <dbReference type="NCBI Taxonomy" id="6238"/>
    <lineage>
        <taxon>Eukaryota</taxon>
        <taxon>Metazoa</taxon>
        <taxon>Ecdysozoa</taxon>
        <taxon>Nematoda</taxon>
        <taxon>Chromadorea</taxon>
        <taxon>Rhabditida</taxon>
        <taxon>Rhabditina</taxon>
        <taxon>Rhabditomorpha</taxon>
        <taxon>Rhabditoidea</taxon>
        <taxon>Rhabditidae</taxon>
        <taxon>Peloderinae</taxon>
        <taxon>Caenorhabditis</taxon>
    </lineage>
</organism>
<dbReference type="Proteomes" id="UP000008549">
    <property type="component" value="Unassembled WGS sequence"/>
</dbReference>
<dbReference type="InterPro" id="IPR035899">
    <property type="entry name" value="DBL_dom_sf"/>
</dbReference>
<feature type="coiled-coil region" evidence="2">
    <location>
        <begin position="101"/>
        <end position="128"/>
    </location>
</feature>
<dbReference type="InterPro" id="IPR039919">
    <property type="entry name" value="ARHGEF10/ARHGEF17"/>
</dbReference>